<organism evidence="1">
    <name type="scientific">Oryza brachyantha</name>
    <name type="common">malo sina</name>
    <dbReference type="NCBI Taxonomy" id="4533"/>
    <lineage>
        <taxon>Eukaryota</taxon>
        <taxon>Viridiplantae</taxon>
        <taxon>Streptophyta</taxon>
        <taxon>Embryophyta</taxon>
        <taxon>Tracheophyta</taxon>
        <taxon>Spermatophyta</taxon>
        <taxon>Magnoliopsida</taxon>
        <taxon>Liliopsida</taxon>
        <taxon>Poales</taxon>
        <taxon>Poaceae</taxon>
        <taxon>BOP clade</taxon>
        <taxon>Oryzoideae</taxon>
        <taxon>Oryzeae</taxon>
        <taxon>Oryzinae</taxon>
        <taxon>Oryza</taxon>
    </lineage>
</organism>
<reference evidence="1" key="2">
    <citation type="submission" date="2013-04" db="UniProtKB">
        <authorList>
            <consortium name="EnsemblPlants"/>
        </authorList>
    </citation>
    <scope>IDENTIFICATION</scope>
</reference>
<reference evidence="1" key="1">
    <citation type="journal article" date="2013" name="Nat. Commun.">
        <title>Whole-genome sequencing of Oryza brachyantha reveals mechanisms underlying Oryza genome evolution.</title>
        <authorList>
            <person name="Chen J."/>
            <person name="Huang Q."/>
            <person name="Gao D."/>
            <person name="Wang J."/>
            <person name="Lang Y."/>
            <person name="Liu T."/>
            <person name="Li B."/>
            <person name="Bai Z."/>
            <person name="Luis Goicoechea J."/>
            <person name="Liang C."/>
            <person name="Chen C."/>
            <person name="Zhang W."/>
            <person name="Sun S."/>
            <person name="Liao Y."/>
            <person name="Zhang X."/>
            <person name="Yang L."/>
            <person name="Song C."/>
            <person name="Wang M."/>
            <person name="Shi J."/>
            <person name="Liu G."/>
            <person name="Liu J."/>
            <person name="Zhou H."/>
            <person name="Zhou W."/>
            <person name="Yu Q."/>
            <person name="An N."/>
            <person name="Chen Y."/>
            <person name="Cai Q."/>
            <person name="Wang B."/>
            <person name="Liu B."/>
            <person name="Min J."/>
            <person name="Huang Y."/>
            <person name="Wu H."/>
            <person name="Li Z."/>
            <person name="Zhang Y."/>
            <person name="Yin Y."/>
            <person name="Song W."/>
            <person name="Jiang J."/>
            <person name="Jackson S.A."/>
            <person name="Wing R.A."/>
            <person name="Wang J."/>
            <person name="Chen M."/>
        </authorList>
    </citation>
    <scope>NUCLEOTIDE SEQUENCE [LARGE SCALE GENOMIC DNA]</scope>
    <source>
        <strain evidence="1">cv. IRGC 101232</strain>
    </source>
</reference>
<dbReference type="Proteomes" id="UP000006038">
    <property type="component" value="Chromosome 1"/>
</dbReference>
<dbReference type="HOGENOM" id="CLU_3002656_0_0_1"/>
<dbReference type="EnsemblPlants" id="OB01G54930.1">
    <property type="protein sequence ID" value="OB01G54930.1"/>
    <property type="gene ID" value="OB01G54930"/>
</dbReference>
<dbReference type="Gramene" id="OB01G54930.1">
    <property type="protein sequence ID" value="OB01G54930.1"/>
    <property type="gene ID" value="OB01G54930"/>
</dbReference>
<accession>J3L8D7</accession>
<dbReference type="AlphaFoldDB" id="J3L8D7"/>
<proteinExistence type="predicted"/>
<keyword evidence="2" id="KW-1185">Reference proteome</keyword>
<evidence type="ECO:0000313" key="1">
    <source>
        <dbReference type="EnsemblPlants" id="OB01G54930.1"/>
    </source>
</evidence>
<evidence type="ECO:0000313" key="2">
    <source>
        <dbReference type="Proteomes" id="UP000006038"/>
    </source>
</evidence>
<name>J3L8D7_ORYBR</name>
<sequence>MRAILVHVPFFLPPKFHITQRTVVLVKVSQWPLQVGEGKGEAPIQLLLGSLIVINHI</sequence>
<protein>
    <submittedName>
        <fullName evidence="1">Uncharacterized protein</fullName>
    </submittedName>
</protein>